<evidence type="ECO:0000256" key="8">
    <source>
        <dbReference type="SAM" id="MobiDB-lite"/>
    </source>
</evidence>
<evidence type="ECO:0000256" key="4">
    <source>
        <dbReference type="ARBA" id="ARBA00023015"/>
    </source>
</evidence>
<comment type="caution">
    <text evidence="9">The sequence shown here is derived from an EMBL/GenBank/DDBJ whole genome shotgun (WGS) entry which is preliminary data.</text>
</comment>
<evidence type="ECO:0000256" key="1">
    <source>
        <dbReference type="ARBA" id="ARBA00004123"/>
    </source>
</evidence>
<feature type="compositionally biased region" description="Low complexity" evidence="8">
    <location>
        <begin position="337"/>
        <end position="383"/>
    </location>
</feature>
<dbReference type="Proteomes" id="UP000639338">
    <property type="component" value="Unassembled WGS sequence"/>
</dbReference>
<keyword evidence="4" id="KW-0805">Transcription regulation</keyword>
<dbReference type="GO" id="GO:0006357">
    <property type="term" value="P:regulation of transcription by RNA polymerase II"/>
    <property type="evidence" value="ECO:0007669"/>
    <property type="project" value="TreeGrafter"/>
</dbReference>
<dbReference type="GO" id="GO:0016592">
    <property type="term" value="C:mediator complex"/>
    <property type="evidence" value="ECO:0007669"/>
    <property type="project" value="TreeGrafter"/>
</dbReference>
<name>A0A835CP06_APHGI</name>
<dbReference type="GO" id="GO:0005667">
    <property type="term" value="C:transcription regulator complex"/>
    <property type="evidence" value="ECO:0007669"/>
    <property type="project" value="TreeGrafter"/>
</dbReference>
<sequence length="1441" mass="164380">MSGESQLTVVSNIVNDILKVEAIEEAFSCVLVHNLDIDAEKIKSWQAELNNAVSRLPPDQQEPAVKQFLIMAAGMTNNKRLKLLLGLLENIVVNNILPAKMICESIFACDKLTYDLPDFWIECFNLIRKIIGGVDYKGVREIMRYCIDKATTLPKKLNASVQPQLKVLENVFDYIFDRNACLLPSIFIINELCKEQDYEAKNIWPHWKLGNLMSNFIESYRPVAQMVSIIGHSKMIPVVEHTGYADYLMNPWILDPITLKFILKGNLPYNNDILKPQTELLRYVLEQPYSRDMVSSMLGFQKQKQQRCAALEEQMVELVIMAMERSEKDATIGQVVNNNSSNKSNNSSGSGSGSSNSNSNNNGTSNNSTNQQQQQQQQQNNSGGNSGGGAGVQQTSSVQSTNEINDNFDNNIGAVANNWVWLHLSSQLIYFVFLQYVCFPTMVVSIHEKLSARDLRKGRDHLMWVLLQFISGSIQRNPVENFLPVFKLYDLLYPEKEPLPVPDVNNPMCTHQMAITSIWIHLLKKAHAEHFNIHRPIPLALKAHHEFLQHLAMPTTSLCMGSDYRIALLCNAYSTYQEFFSRPMAILVDTVGGSQKNHQPQQPLPPNLQNNAALATGPITPLSMSILDSLTVHSKMSLIHSIVTHVIKLAQSKSNMPLAPALVETYSRLLVYTEIESLGIKGFISKLLPTVFKSHAWGTLYTLLDMFSYRMHHIQPHYRVQILSHLHSLAAVPQTNQTQLHLCVESTALRMITGLGSAEVKPQLSRFIIGISEPKTLVSSESEELNRALVLTLARSMHITSTGADSLNGTWCKELLNTIMQNTPHSWANHTLQCFPHVLSEFFQQNSIPRENKQQIKKAVEEEYRNWASMSNENDIIAHFSVPNTPPLFLCLLWKMILETDRISPIAYKILERIGARALSAHLRKFCDYVVFEFANSVGGQHVNKCVDTINHMIWKYNIVTIDRLVLCLALRSQEGNEAQVCFFIIQLLLLKAPEFRNRVQEFVKENSPEHWKQSNWHEKHLAFHRKFPETFAPEGIMDQTSGGPSQYQNLPVYFGNVCLRFLPVFDIVVHRYLEIPPVIKSLEILLEHLGCLYKFHDRPVTYLYNTLHYYERKLCDRPQLKRRLVAAVLGSLREIRAPAWALSEPFLHYMARSPDEAVSWQPELGYYIRLVRRMVETMTGTPHFPSVDWRFNEFPNPSAHALYVTCVELMAAPVAPNLVANSLIDVVAVGYTVIPPKDTHLWINCVGLLMAALPECYWTAFYDRIVDTIKSPGLIKWQYNNLTPFQLFNFDTTHNCLIENKYSYMLAIAHSIWHHAGAGQITTMPQFIKDRLESIVTSEEQLIFVCHLFGPILSRLNIERQRGIVELSGSLYQMLEQVDKNQTTLKYMDPICDLLYHIKYMFVGDMMKTDGESIIRKLRPALQMRLRFIIHLNIEEIQSS</sequence>
<dbReference type="GO" id="GO:0010628">
    <property type="term" value="P:positive regulation of gene expression"/>
    <property type="evidence" value="ECO:0007669"/>
    <property type="project" value="TreeGrafter"/>
</dbReference>
<reference evidence="9 10" key="1">
    <citation type="submission" date="2020-08" db="EMBL/GenBank/DDBJ databases">
        <title>Aphidius gifuensis genome sequencing and assembly.</title>
        <authorList>
            <person name="Du Z."/>
        </authorList>
    </citation>
    <scope>NUCLEOTIDE SEQUENCE [LARGE SCALE GENOMIC DNA]</scope>
    <source>
        <strain evidence="9">YNYX2018</strain>
        <tissue evidence="9">Adults</tissue>
    </source>
</reference>
<dbReference type="PANTHER" id="PTHR12691:SF10">
    <property type="entry name" value="MEDIATOR OF RNA POLYMERASE II TRANSCRIPTION SUBUNIT 23"/>
    <property type="match status" value="1"/>
</dbReference>
<evidence type="ECO:0000313" key="10">
    <source>
        <dbReference type="Proteomes" id="UP000639338"/>
    </source>
</evidence>
<proteinExistence type="inferred from homology"/>
<keyword evidence="10" id="KW-1185">Reference proteome</keyword>
<feature type="region of interest" description="Disordered" evidence="8">
    <location>
        <begin position="336"/>
        <end position="397"/>
    </location>
</feature>
<evidence type="ECO:0000256" key="3">
    <source>
        <dbReference type="ARBA" id="ARBA00019696"/>
    </source>
</evidence>
<evidence type="ECO:0000313" key="9">
    <source>
        <dbReference type="EMBL" id="KAF7988683.1"/>
    </source>
</evidence>
<evidence type="ECO:0000256" key="6">
    <source>
        <dbReference type="ARBA" id="ARBA00023242"/>
    </source>
</evidence>
<accession>A0A835CP06</accession>
<evidence type="ECO:0000256" key="5">
    <source>
        <dbReference type="ARBA" id="ARBA00023163"/>
    </source>
</evidence>
<comment type="similarity">
    <text evidence="2">Belongs to the Mediator complex subunit 23 family.</text>
</comment>
<dbReference type="EMBL" id="JACMRX010000005">
    <property type="protein sequence ID" value="KAF7988683.1"/>
    <property type="molecule type" value="Genomic_DNA"/>
</dbReference>
<keyword evidence="5" id="KW-0804">Transcription</keyword>
<evidence type="ECO:0000256" key="2">
    <source>
        <dbReference type="ARBA" id="ARBA00010222"/>
    </source>
</evidence>
<organism evidence="9 10">
    <name type="scientific">Aphidius gifuensis</name>
    <name type="common">Parasitoid wasp</name>
    <dbReference type="NCBI Taxonomy" id="684658"/>
    <lineage>
        <taxon>Eukaryota</taxon>
        <taxon>Metazoa</taxon>
        <taxon>Ecdysozoa</taxon>
        <taxon>Arthropoda</taxon>
        <taxon>Hexapoda</taxon>
        <taxon>Insecta</taxon>
        <taxon>Pterygota</taxon>
        <taxon>Neoptera</taxon>
        <taxon>Endopterygota</taxon>
        <taxon>Hymenoptera</taxon>
        <taxon>Apocrita</taxon>
        <taxon>Ichneumonoidea</taxon>
        <taxon>Braconidae</taxon>
        <taxon>Aphidiinae</taxon>
        <taxon>Aphidius</taxon>
    </lineage>
</organism>
<dbReference type="PANTHER" id="PTHR12691">
    <property type="entry name" value="MEDIATOR OF RNA POLYMERASE II TRANSCRIPTION SUBUNIT 23"/>
    <property type="match status" value="1"/>
</dbReference>
<dbReference type="Pfam" id="PF11573">
    <property type="entry name" value="Med23"/>
    <property type="match status" value="2"/>
</dbReference>
<gene>
    <name evidence="9" type="ORF">HCN44_001256</name>
</gene>
<dbReference type="OrthoDB" id="9982951at2759"/>
<evidence type="ECO:0000256" key="7">
    <source>
        <dbReference type="ARBA" id="ARBA00031961"/>
    </source>
</evidence>
<dbReference type="InterPro" id="IPR021629">
    <property type="entry name" value="Mediator_Med23"/>
</dbReference>
<keyword evidence="6" id="KW-0539">Nucleus</keyword>
<protein>
    <recommendedName>
        <fullName evidence="3">Mediator of RNA polymerase II transcription subunit 23</fullName>
    </recommendedName>
    <alternativeName>
        <fullName evidence="7">Mediator complex subunit 23</fullName>
    </alternativeName>
</protein>
<comment type="subcellular location">
    <subcellularLocation>
        <location evidence="1">Nucleus</location>
    </subcellularLocation>
</comment>